<dbReference type="AlphaFoldDB" id="A0A3B0V902"/>
<name>A0A3B0V902_9ZZZZ</name>
<protein>
    <submittedName>
        <fullName evidence="1">Uncharacterized protein</fullName>
    </submittedName>
</protein>
<reference evidence="1" key="1">
    <citation type="submission" date="2018-06" db="EMBL/GenBank/DDBJ databases">
        <authorList>
            <person name="Zhirakovskaya E."/>
        </authorList>
    </citation>
    <scope>NUCLEOTIDE SEQUENCE</scope>
</reference>
<sequence length="140" mass="16425">MEIKNNLHQQIAQLQKQLQTEKQTNIERNKLLQTNLDYLSRDLEVLFVSKTWKVGYGVVNLYRKLMSLLGSQQDGQYMNAEHFKNLIENCEFYTQCKTQLHPTVEDVIAGKFPKSRYESTQVKTVLQDIWLVQTDQKNDG</sequence>
<proteinExistence type="predicted"/>
<accession>A0A3B0V902</accession>
<evidence type="ECO:0000313" key="1">
    <source>
        <dbReference type="EMBL" id="VAW36793.1"/>
    </source>
</evidence>
<organism evidence="1">
    <name type="scientific">hydrothermal vent metagenome</name>
    <dbReference type="NCBI Taxonomy" id="652676"/>
    <lineage>
        <taxon>unclassified sequences</taxon>
        <taxon>metagenomes</taxon>
        <taxon>ecological metagenomes</taxon>
    </lineage>
</organism>
<gene>
    <name evidence="1" type="ORF">MNBD_GAMMA01-639</name>
</gene>
<dbReference type="EMBL" id="UOEW01000151">
    <property type="protein sequence ID" value="VAW36793.1"/>
    <property type="molecule type" value="Genomic_DNA"/>
</dbReference>